<dbReference type="EMBL" id="NHPJ01000097">
    <property type="protein sequence ID" value="OYR55804.1"/>
    <property type="molecule type" value="Genomic_DNA"/>
</dbReference>
<evidence type="ECO:0000256" key="1">
    <source>
        <dbReference type="ARBA" id="ARBA00022679"/>
    </source>
</evidence>
<keyword evidence="4" id="KW-1185">Reference proteome</keyword>
<evidence type="ECO:0000259" key="2">
    <source>
        <dbReference type="Pfam" id="PF13439"/>
    </source>
</evidence>
<dbReference type="PANTHER" id="PTHR46401">
    <property type="entry name" value="GLYCOSYLTRANSFERASE WBBK-RELATED"/>
    <property type="match status" value="1"/>
</dbReference>
<name>A0A256IGZ2_9EURY</name>
<dbReference type="GO" id="GO:0016757">
    <property type="term" value="F:glycosyltransferase activity"/>
    <property type="evidence" value="ECO:0007669"/>
    <property type="project" value="TreeGrafter"/>
</dbReference>
<proteinExistence type="predicted"/>
<dbReference type="Pfam" id="PF13439">
    <property type="entry name" value="Glyco_transf_4"/>
    <property type="match status" value="1"/>
</dbReference>
<dbReference type="PANTHER" id="PTHR46401:SF2">
    <property type="entry name" value="GLYCOSYLTRANSFERASE WBBK-RELATED"/>
    <property type="match status" value="1"/>
</dbReference>
<dbReference type="Pfam" id="PF13692">
    <property type="entry name" value="Glyco_trans_1_4"/>
    <property type="match status" value="1"/>
</dbReference>
<evidence type="ECO:0000313" key="3">
    <source>
        <dbReference type="EMBL" id="OYR55804.1"/>
    </source>
</evidence>
<dbReference type="AlphaFoldDB" id="A0A256IGZ2"/>
<comment type="caution">
    <text evidence="3">The sequence shown here is derived from an EMBL/GenBank/DDBJ whole genome shotgun (WGS) entry which is preliminary data.</text>
</comment>
<organism evidence="3 4">
    <name type="scientific">Halorubrum halodurans</name>
    <dbReference type="NCBI Taxonomy" id="1383851"/>
    <lineage>
        <taxon>Archaea</taxon>
        <taxon>Methanobacteriati</taxon>
        <taxon>Methanobacteriota</taxon>
        <taxon>Stenosarchaea group</taxon>
        <taxon>Halobacteria</taxon>
        <taxon>Halobacteriales</taxon>
        <taxon>Haloferacaceae</taxon>
        <taxon>Halorubrum</taxon>
    </lineage>
</organism>
<dbReference type="InterPro" id="IPR028098">
    <property type="entry name" value="Glyco_trans_4-like_N"/>
</dbReference>
<accession>A0A256IGZ2</accession>
<dbReference type="Gene3D" id="3.40.50.2000">
    <property type="entry name" value="Glycogen Phosphorylase B"/>
    <property type="match status" value="2"/>
</dbReference>
<keyword evidence="1" id="KW-0808">Transferase</keyword>
<dbReference type="Proteomes" id="UP000216308">
    <property type="component" value="Unassembled WGS sequence"/>
</dbReference>
<dbReference type="SUPFAM" id="SSF53756">
    <property type="entry name" value="UDP-Glycosyltransferase/glycogen phosphorylase"/>
    <property type="match status" value="1"/>
</dbReference>
<evidence type="ECO:0000313" key="4">
    <source>
        <dbReference type="Proteomes" id="UP000216308"/>
    </source>
</evidence>
<gene>
    <name evidence="3" type="ORF">DJ70_10805</name>
</gene>
<dbReference type="CDD" id="cd03801">
    <property type="entry name" value="GT4_PimA-like"/>
    <property type="match status" value="1"/>
</dbReference>
<protein>
    <recommendedName>
        <fullName evidence="2">Glycosyltransferase subfamily 4-like N-terminal domain-containing protein</fullName>
    </recommendedName>
</protein>
<reference evidence="3 4" key="1">
    <citation type="journal article" date="2014" name="Front. Microbiol.">
        <title>Population and genomic analysis of the genus Halorubrum.</title>
        <authorList>
            <person name="Fullmer M.S."/>
            <person name="Soucy S.M."/>
            <person name="Swithers K.S."/>
            <person name="Makkay A.M."/>
            <person name="Wheeler R."/>
            <person name="Ventosa A."/>
            <person name="Gogarten J.P."/>
            <person name="Papke R.T."/>
        </authorList>
    </citation>
    <scope>NUCLEOTIDE SEQUENCE [LARGE SCALE GENOMIC DNA]</scope>
    <source>
        <strain evidence="3 4">Cb34</strain>
    </source>
</reference>
<feature type="domain" description="Glycosyltransferase subfamily 4-like N-terminal" evidence="2">
    <location>
        <begin position="91"/>
        <end position="165"/>
    </location>
</feature>
<sequence length="365" mass="41416">MMTKSRSSVNMNSTEFNVLFMPRSEENPYQSSLVESLRDSGHNVWIEGGYPISFVKGILENGIPDIIHIHWLSTYLIGNSMVTTILKSTVFGLCAIIARVLGIKLVWTVHNLAEHEQRNPMWEEFIKSVYSSYIFNRIIVHCSSAVNLVQEKFGCEESKVDVIPHANYINLYPDTVSEKQARTELEIDRDKTVFLHFGKIREYKRVTWLIRNFSGVSDEDALFLIAGSPETEEIEEEVLARENNCNRIITDLRFIPEDEIQYYLRAADAMVLGFNKVLTSGSAVLAMSFGVPIVSPRLGCLPDIISERGGFLYENDNPDKLVEAIECALESDLKSAGDANFQRAKRFSWSRMAELTTDCYSQAIK</sequence>